<feature type="transmembrane region" description="Helical" evidence="1">
    <location>
        <begin position="110"/>
        <end position="135"/>
    </location>
</feature>
<name>A0A4P9WEL7_9FUNG</name>
<dbReference type="Proteomes" id="UP000269721">
    <property type="component" value="Unassembled WGS sequence"/>
</dbReference>
<reference evidence="3" key="1">
    <citation type="journal article" date="2018" name="Nat. Microbiol.">
        <title>Leveraging single-cell genomics to expand the fungal tree of life.</title>
        <authorList>
            <person name="Ahrendt S.R."/>
            <person name="Quandt C.A."/>
            <person name="Ciobanu D."/>
            <person name="Clum A."/>
            <person name="Salamov A."/>
            <person name="Andreopoulos B."/>
            <person name="Cheng J.F."/>
            <person name="Woyke T."/>
            <person name="Pelin A."/>
            <person name="Henrissat B."/>
            <person name="Reynolds N.K."/>
            <person name="Benny G.L."/>
            <person name="Smith M.E."/>
            <person name="James T.Y."/>
            <person name="Grigoriev I.V."/>
        </authorList>
    </citation>
    <scope>NUCLEOTIDE SEQUENCE [LARGE SCALE GENOMIC DNA]</scope>
</reference>
<dbReference type="EMBL" id="KZ995925">
    <property type="protein sequence ID" value="RKO89718.1"/>
    <property type="molecule type" value="Genomic_DNA"/>
</dbReference>
<keyword evidence="1" id="KW-0472">Membrane</keyword>
<evidence type="ECO:0000313" key="2">
    <source>
        <dbReference type="EMBL" id="RKO89718.1"/>
    </source>
</evidence>
<evidence type="ECO:0000256" key="1">
    <source>
        <dbReference type="SAM" id="Phobius"/>
    </source>
</evidence>
<organism evidence="2 3">
    <name type="scientific">Blyttiomyces helicus</name>
    <dbReference type="NCBI Taxonomy" id="388810"/>
    <lineage>
        <taxon>Eukaryota</taxon>
        <taxon>Fungi</taxon>
        <taxon>Fungi incertae sedis</taxon>
        <taxon>Chytridiomycota</taxon>
        <taxon>Chytridiomycota incertae sedis</taxon>
        <taxon>Chytridiomycetes</taxon>
        <taxon>Chytridiomycetes incertae sedis</taxon>
        <taxon>Blyttiomyces</taxon>
    </lineage>
</organism>
<accession>A0A4P9WEL7</accession>
<proteinExistence type="predicted"/>
<keyword evidence="1" id="KW-1133">Transmembrane helix</keyword>
<gene>
    <name evidence="2" type="ORF">BDK51DRAFT_40725</name>
</gene>
<sequence length="212" mass="23099">MDRTKRRLVTSPMHSSFYMAGTRGGGADVVDDCVFGGSFRARAYPVIFATPNSTPFSGSHCVSAQGCHLQGLSQELARPSSDESQQPLVSKHNLVIGLLRKRERNRRSKVASPSFSFSSNSIMFLAIFSFCAIGVSVRTGVIDGGTPRAVYEPSDGERPVSSSQTRHCPFRTRYALQNPSARLHPSRTIAGTSHMLEDGIRTFYLTALILLG</sequence>
<dbReference type="AlphaFoldDB" id="A0A4P9WEL7"/>
<protein>
    <submittedName>
        <fullName evidence="2">Uncharacterized protein</fullName>
    </submittedName>
</protein>
<keyword evidence="1" id="KW-0812">Transmembrane</keyword>
<evidence type="ECO:0000313" key="3">
    <source>
        <dbReference type="Proteomes" id="UP000269721"/>
    </source>
</evidence>
<keyword evidence="3" id="KW-1185">Reference proteome</keyword>